<keyword evidence="6 8" id="KW-0472">Membrane</keyword>
<dbReference type="KEGG" id="tmz:Tmz1t_1110"/>
<feature type="transmembrane region" description="Helical" evidence="8">
    <location>
        <begin position="203"/>
        <end position="229"/>
    </location>
</feature>
<dbReference type="GO" id="GO:0008137">
    <property type="term" value="F:NADH dehydrogenase (ubiquinone) activity"/>
    <property type="evidence" value="ECO:0007669"/>
    <property type="project" value="InterPro"/>
</dbReference>
<feature type="transmembrane region" description="Helical" evidence="8">
    <location>
        <begin position="161"/>
        <end position="183"/>
    </location>
</feature>
<evidence type="ECO:0000256" key="6">
    <source>
        <dbReference type="ARBA" id="ARBA00023136"/>
    </source>
</evidence>
<keyword evidence="10" id="KW-0830">Ubiquinone</keyword>
<dbReference type="GO" id="GO:0042773">
    <property type="term" value="P:ATP synthesis coupled electron transport"/>
    <property type="evidence" value="ECO:0007669"/>
    <property type="project" value="InterPro"/>
</dbReference>
<feature type="transmembrane region" description="Helical" evidence="8">
    <location>
        <begin position="273"/>
        <end position="291"/>
    </location>
</feature>
<organism evidence="10 11">
    <name type="scientific">Thauera aminoaromatica</name>
    <dbReference type="NCBI Taxonomy" id="164330"/>
    <lineage>
        <taxon>Bacteria</taxon>
        <taxon>Pseudomonadati</taxon>
        <taxon>Pseudomonadota</taxon>
        <taxon>Betaproteobacteria</taxon>
        <taxon>Rhodocyclales</taxon>
        <taxon>Zoogloeaceae</taxon>
        <taxon>Thauera</taxon>
    </lineage>
</organism>
<protein>
    <submittedName>
        <fullName evidence="10">NADH/Ubiquinone/plastoquinone (Complex I)</fullName>
    </submittedName>
</protein>
<keyword evidence="11" id="KW-1185">Reference proteome</keyword>
<dbReference type="EMBL" id="CP001281">
    <property type="protein sequence ID" value="ACK53869.1"/>
    <property type="molecule type" value="Genomic_DNA"/>
</dbReference>
<accession>C4ZJD6</accession>
<feature type="transmembrane region" description="Helical" evidence="8">
    <location>
        <begin position="402"/>
        <end position="421"/>
    </location>
</feature>
<dbReference type="GO" id="GO:0005886">
    <property type="term" value="C:plasma membrane"/>
    <property type="evidence" value="ECO:0007669"/>
    <property type="project" value="UniProtKB-SubCell"/>
</dbReference>
<dbReference type="Proteomes" id="UP000002186">
    <property type="component" value="Chromosome"/>
</dbReference>
<dbReference type="STRING" id="85643.Tmz1t_1110"/>
<evidence type="ECO:0000256" key="5">
    <source>
        <dbReference type="ARBA" id="ARBA00022989"/>
    </source>
</evidence>
<evidence type="ECO:0000256" key="7">
    <source>
        <dbReference type="RuleBase" id="RU000320"/>
    </source>
</evidence>
<evidence type="ECO:0000313" key="10">
    <source>
        <dbReference type="EMBL" id="ACK53869.1"/>
    </source>
</evidence>
<evidence type="ECO:0000256" key="8">
    <source>
        <dbReference type="SAM" id="Phobius"/>
    </source>
</evidence>
<dbReference type="PRINTS" id="PR01437">
    <property type="entry name" value="NUOXDRDTASE4"/>
</dbReference>
<evidence type="ECO:0000256" key="3">
    <source>
        <dbReference type="ARBA" id="ARBA00022475"/>
    </source>
</evidence>
<dbReference type="OrthoDB" id="9768329at2"/>
<proteinExistence type="inferred from homology"/>
<dbReference type="AlphaFoldDB" id="C4ZJD6"/>
<gene>
    <name evidence="10" type="ordered locus">Tmz1t_1110</name>
</gene>
<keyword evidence="4 7" id="KW-0812">Transmembrane</keyword>
<evidence type="ECO:0000313" key="11">
    <source>
        <dbReference type="Proteomes" id="UP000002186"/>
    </source>
</evidence>
<dbReference type="RefSeq" id="WP_012584855.1">
    <property type="nucleotide sequence ID" value="NC_011662.2"/>
</dbReference>
<comment type="similarity">
    <text evidence="2">Belongs to the CPA3 antiporters (TC 2.A.63) subunit D family.</text>
</comment>
<evidence type="ECO:0000256" key="1">
    <source>
        <dbReference type="ARBA" id="ARBA00004651"/>
    </source>
</evidence>
<dbReference type="InterPro" id="IPR003918">
    <property type="entry name" value="NADH_UbQ_OxRdtase"/>
</dbReference>
<feature type="transmembrane region" description="Helical" evidence="8">
    <location>
        <begin position="32"/>
        <end position="50"/>
    </location>
</feature>
<reference evidence="11" key="1">
    <citation type="submission" date="2009-05" db="EMBL/GenBank/DDBJ databases">
        <title>Complete sequence of chromosome of Thauera sp. MZ1T.</title>
        <authorList>
            <consortium name="US DOE Joint Genome Institute"/>
            <person name="Lucas S."/>
            <person name="Copeland A."/>
            <person name="Lapidus A."/>
            <person name="Glavina del Rio T."/>
            <person name="Dalin E."/>
            <person name="Tice H."/>
            <person name="Bruce D."/>
            <person name="Goodwin L."/>
            <person name="Pitluck S."/>
            <person name="Sims D."/>
            <person name="Brettin T."/>
            <person name="Detter J.C."/>
            <person name="Han C."/>
            <person name="Larimer F."/>
            <person name="Land M."/>
            <person name="Hauser L."/>
            <person name="Kyrpides N."/>
            <person name="Mikhailova N."/>
            <person name="Sayler G.S."/>
        </authorList>
    </citation>
    <scope>NUCLEOTIDE SEQUENCE [LARGE SCALE GENOMIC DNA]</scope>
    <source>
        <strain evidence="11">MZ1T</strain>
    </source>
</reference>
<feature type="transmembrane region" description="Helical" evidence="8">
    <location>
        <begin position="464"/>
        <end position="486"/>
    </location>
</feature>
<feature type="transmembrane region" description="Helical" evidence="8">
    <location>
        <begin position="361"/>
        <end position="382"/>
    </location>
</feature>
<dbReference type="HOGENOM" id="CLU_007100_9_2_4"/>
<feature type="domain" description="NADH:quinone oxidoreductase/Mrp antiporter transmembrane" evidence="9">
    <location>
        <begin position="127"/>
        <end position="417"/>
    </location>
</feature>
<comment type="subcellular location">
    <subcellularLocation>
        <location evidence="1">Cell membrane</location>
        <topology evidence="1">Multi-pass membrane protein</topology>
    </subcellularLocation>
    <subcellularLocation>
        <location evidence="7">Membrane</location>
        <topology evidence="7">Multi-pass membrane protein</topology>
    </subcellularLocation>
</comment>
<keyword evidence="5 8" id="KW-1133">Transmembrane helix</keyword>
<dbReference type="InterPro" id="IPR001750">
    <property type="entry name" value="ND/Mrp_TM"/>
</dbReference>
<feature type="transmembrane region" description="Helical" evidence="8">
    <location>
        <begin position="132"/>
        <end position="149"/>
    </location>
</feature>
<dbReference type="PANTHER" id="PTHR42703:SF1">
    <property type="entry name" value="NA(+)_H(+) ANTIPORTER SUBUNIT D1"/>
    <property type="match status" value="1"/>
</dbReference>
<evidence type="ECO:0000256" key="4">
    <source>
        <dbReference type="ARBA" id="ARBA00022692"/>
    </source>
</evidence>
<keyword evidence="3" id="KW-1003">Cell membrane</keyword>
<dbReference type="Pfam" id="PF00361">
    <property type="entry name" value="Proton_antipo_M"/>
    <property type="match status" value="1"/>
</dbReference>
<evidence type="ECO:0000256" key="2">
    <source>
        <dbReference type="ARBA" id="ARBA00005346"/>
    </source>
</evidence>
<dbReference type="PANTHER" id="PTHR42703">
    <property type="entry name" value="NADH DEHYDROGENASE"/>
    <property type="match status" value="1"/>
</dbReference>
<feature type="transmembrane region" description="Helical" evidence="8">
    <location>
        <begin position="109"/>
        <end position="126"/>
    </location>
</feature>
<feature type="transmembrane region" description="Helical" evidence="8">
    <location>
        <begin position="80"/>
        <end position="97"/>
    </location>
</feature>
<evidence type="ECO:0000259" key="9">
    <source>
        <dbReference type="Pfam" id="PF00361"/>
    </source>
</evidence>
<sequence>MNALVVAPLLIPLATLVATLFARPWPRAVAALSLAGALALAGVGLALVALAAQGGILASQAGGWVAPYGITLVIDRLSAAMVAITGIVGSATIVFALARDEDPARGRDFHVLVHGLLVGVCGAFITGDVFNLYVWFEVLLVGSFALLVLGGGKRRLAGTVVYVVLNLVATMMFLLAAGLLYGASGSLNMALLAQAFAAGEVPVTAHAAVVLMLTAFSIKAALFPVFGWLPASYHVAWTPVSALFAGLLTKVGVYALIRLVTLFWPEAGIAHEVLLWVACATMLIGVLGAAAQVEVRRILSFHIVSQVGYMILGLALATPLALAGAVFYLIHHIVVKANLFFIGGIAARLTGSERLAAMGGLYAHAPWLAVLFAIPALSLAGIPPLSGFWAKFVLVEASLDARAWVAAGVALLTGLFTLLSMSKIWNEAFLKPHPAGEGSGSAGGGSGGDGSGGGLRSADGLRPALWAVGALAAMTVAIGLAAGPVMDYAVAAAQQLAAPAAYIDAVVRAGGN</sequence>
<reference evidence="10 11" key="2">
    <citation type="journal article" date="2012" name="Stand. Genomic Sci.">
        <title>Complete genome sequence of Thauera aminoaromatica strain MZ1T.</title>
        <authorList>
            <person name="Jiang K."/>
            <person name="Sanseverino J."/>
            <person name="Chauhan A."/>
            <person name="Lucas S."/>
            <person name="Copeland A."/>
            <person name="Lapidus A."/>
            <person name="Del Rio T.G."/>
            <person name="Dalin E."/>
            <person name="Tice H."/>
            <person name="Bruce D."/>
            <person name="Goodwin L."/>
            <person name="Pitluck S."/>
            <person name="Sims D."/>
            <person name="Brettin T."/>
            <person name="Detter J.C."/>
            <person name="Han C."/>
            <person name="Chang Y.J."/>
            <person name="Larimer F."/>
            <person name="Land M."/>
            <person name="Hauser L."/>
            <person name="Kyrpides N.C."/>
            <person name="Mikhailova N."/>
            <person name="Moser S."/>
            <person name="Jegier P."/>
            <person name="Close D."/>
            <person name="Debruyn J.M."/>
            <person name="Wang Y."/>
            <person name="Layton A.C."/>
            <person name="Allen M.S."/>
            <person name="Sayler G.S."/>
        </authorList>
    </citation>
    <scope>NUCLEOTIDE SEQUENCE [LARGE SCALE GENOMIC DNA]</scope>
    <source>
        <strain evidence="10 11">MZ1T</strain>
    </source>
</reference>
<name>C4ZJD6_THASP</name>
<feature type="transmembrane region" description="Helical" evidence="8">
    <location>
        <begin position="303"/>
        <end position="322"/>
    </location>
</feature>
<dbReference type="eggNOG" id="COG0651">
    <property type="taxonomic scope" value="Bacteria"/>
</dbReference>
<dbReference type="InterPro" id="IPR050586">
    <property type="entry name" value="CPA3_Na-H_Antiporter_D"/>
</dbReference>
<feature type="transmembrane region" description="Helical" evidence="8">
    <location>
        <begin position="241"/>
        <end position="261"/>
    </location>
</feature>